<dbReference type="STRING" id="1266660.A0A1G4JMH3"/>
<dbReference type="SMART" id="SM00558">
    <property type="entry name" value="JmjC"/>
    <property type="match status" value="1"/>
</dbReference>
<evidence type="ECO:0000313" key="12">
    <source>
        <dbReference type="Proteomes" id="UP000190274"/>
    </source>
</evidence>
<evidence type="ECO:0000256" key="6">
    <source>
        <dbReference type="PROSITE-ProRule" id="PRU00146"/>
    </source>
</evidence>
<dbReference type="PROSITE" id="PS01359">
    <property type="entry name" value="ZF_PHD_1"/>
    <property type="match status" value="1"/>
</dbReference>
<dbReference type="CDD" id="cd15518">
    <property type="entry name" value="PHD_Ecm5p_Lid2p_like"/>
    <property type="match status" value="1"/>
</dbReference>
<dbReference type="InterPro" id="IPR013637">
    <property type="entry name" value="Lys_sp_deMease-like_dom"/>
</dbReference>
<evidence type="ECO:0000259" key="10">
    <source>
        <dbReference type="PROSITE" id="PS51184"/>
    </source>
</evidence>
<dbReference type="Pfam" id="PF02373">
    <property type="entry name" value="JmjC"/>
    <property type="match status" value="1"/>
</dbReference>
<feature type="region of interest" description="Disordered" evidence="7">
    <location>
        <begin position="1438"/>
        <end position="1486"/>
    </location>
</feature>
<dbReference type="InterPro" id="IPR001606">
    <property type="entry name" value="ARID_dom"/>
</dbReference>
<reference evidence="11 12" key="1">
    <citation type="submission" date="2016-03" db="EMBL/GenBank/DDBJ databases">
        <authorList>
            <person name="Devillers H."/>
        </authorList>
    </citation>
    <scope>NUCLEOTIDE SEQUENCE [LARGE SCALE GENOMIC DNA]</scope>
    <source>
        <strain evidence="11">CBS 10888</strain>
    </source>
</reference>
<keyword evidence="4" id="KW-0862">Zinc</keyword>
<dbReference type="CDD" id="cd16100">
    <property type="entry name" value="ARID"/>
    <property type="match status" value="1"/>
</dbReference>
<gene>
    <name evidence="11" type="ORF">LADA_0F12398G</name>
</gene>
<feature type="region of interest" description="Disordered" evidence="7">
    <location>
        <begin position="1"/>
        <end position="23"/>
    </location>
</feature>
<dbReference type="Pfam" id="PF01388">
    <property type="entry name" value="ARID"/>
    <property type="match status" value="1"/>
</dbReference>
<dbReference type="PANTHER" id="PTHR10694:SF113">
    <property type="entry name" value="PROTEIN JUMONJI"/>
    <property type="match status" value="1"/>
</dbReference>
<organism evidence="11 12">
    <name type="scientific">Lachancea dasiensis</name>
    <dbReference type="NCBI Taxonomy" id="1072105"/>
    <lineage>
        <taxon>Eukaryota</taxon>
        <taxon>Fungi</taxon>
        <taxon>Dikarya</taxon>
        <taxon>Ascomycota</taxon>
        <taxon>Saccharomycotina</taxon>
        <taxon>Saccharomycetes</taxon>
        <taxon>Saccharomycetales</taxon>
        <taxon>Saccharomycetaceae</taxon>
        <taxon>Lachancea</taxon>
    </lineage>
</organism>
<dbReference type="InterPro" id="IPR036431">
    <property type="entry name" value="ARID_dom_sf"/>
</dbReference>
<evidence type="ECO:0000256" key="5">
    <source>
        <dbReference type="ARBA" id="ARBA00023242"/>
    </source>
</evidence>
<sequence length="1486" mass="168330">MTLDIPSDSAPKPTLPSQNGCEELKLPPLGKWKVQAPNVAVDSTTTAPATSRPKKLGDMQASIKRYTKLKPEVAFDLRNIQTRQLRLGEDISPARTLETESGLKYVLQEGSIPKFQISKSQLPDPVDFYEQVESVGSHYGAVIIDILDDPNTVASEATGSLETTASKYRRPGCMFALEPENFRFRARKQSLRPHTIEKRRKLDFHYKLYHYHLKHRNGNINTTPLKLPHIDRRPLDLYRLHQCVQLRGGFQAVCTKKLWDHIARELGYPGTPTNSVLNSLRGAYTKILADFDKENPHSSVAGNALETEVPAKVKYVLPSSEPNPVPGCRKRNRSGDSKTHLNDVKRLKSLKPKVYDISGSSVEPRRLRDVLRYKGFSTNFEALTDHKKHITKPSTSTLPGYDFSLWQSTSENYDKSAYESKDSPFYNLQHYYEKAQAHAKFVLDQCNRRLPHAADLSENMDISKFEKMFFQSLSDIGIPCDIDSAIDLPSRVHGSGFPTLSNGGDIPEATQPWNLNNVALSKRSALCYLDADYGDQVKTHLDVGMLFSVKGWSTGDNFLPALDYHHLGSSKLWYIIPSSEFEKFEKLKAAAKSQVYSPIPHSQDATSDRSFIKSEFFQYFQDTTPDHSIAIGPSRINTHSICQNKLSEQITVDSEEPDLLVDPDFLKEHNIRYYRVIQNPNSYLLRFPKTYSMNLQSGFSISECTYFAPSSWLDVALESERWLSRHGILPGIHCIQLLHDITSKSKDQALVSKAHSILGKRITKELKSRYRYQEIMGHRAIFHINTFDFISDLSLEPTGISKVVLSTENDCFTMSLTEFISNVSWKDQRLHVLGYDIQSHKVNVALHLFYSNEFLESLVQDDRSLSIACSTDAKVNGMDSFVDSDSFDTLIKGHKGQRVSLDKLGLFTRVTMPLSEEVRETVVVAKELKVKCVRMLEGVTKDKEEVEIPDFTQEFVGHELPAHCFQFTTNNLFYLQKELCHLPVEFPEMQRISELSQAARKFQVSARKALEKNELQLLQETYIKGLELGLYSKYLASIAREICEKLWLSAYEYAFAGVHEKAYSIPDLTLFLRFGLRHVRGEEHKTKFDEVQRVVLLSQKILSELKSLVKKRNSKISVTKLEEIVQLGDQHHSLVDPRLMKSLKAMLEAFEKSKETIASSLSKLQVNDPYLRLLPSHASGETLYDLQLINKFDGSEGDHRLTLAEVPNKSVFTKHVKICKTWLQSLNKLVPKRHLWARILPATEQCFQKEIDSWPPSSNTSGENTAYCFCRRVDLGGTMVACEICGEWYHMACVNKGKWTLGGNDNNVFVCPICCDHELPAAISVEYGELQKLILDSCKLKVIPDRQLFNQIFEAFKIATVFKRLLRQKCFLDDGSLSPAVSLTQMKFFLRKIIGSGVKLGEEQKVLQNACRSSDIRTLEGFSERKINVVTGFEENDLAPNSKTASATPEIKKEVEATSGGTPICEEERTSAREASATKPLTPLEL</sequence>
<keyword evidence="12" id="KW-1185">Reference proteome</keyword>
<dbReference type="GO" id="GO:0006338">
    <property type="term" value="P:chromatin remodeling"/>
    <property type="evidence" value="ECO:0007669"/>
    <property type="project" value="TreeGrafter"/>
</dbReference>
<accession>A0A1G4JMH3</accession>
<dbReference type="SUPFAM" id="SSF57903">
    <property type="entry name" value="FYVE/PHD zinc finger"/>
    <property type="match status" value="1"/>
</dbReference>
<evidence type="ECO:0000259" key="9">
    <source>
        <dbReference type="PROSITE" id="PS51011"/>
    </source>
</evidence>
<evidence type="ECO:0000256" key="3">
    <source>
        <dbReference type="ARBA" id="ARBA00022771"/>
    </source>
</evidence>
<proteinExistence type="predicted"/>
<evidence type="ECO:0000259" key="8">
    <source>
        <dbReference type="PROSITE" id="PS50016"/>
    </source>
</evidence>
<dbReference type="InterPro" id="IPR011011">
    <property type="entry name" value="Znf_FYVE_PHD"/>
</dbReference>
<keyword evidence="2" id="KW-0479">Metal-binding</keyword>
<protein>
    <submittedName>
        <fullName evidence="11">LADA_0F12398g1_1</fullName>
    </submittedName>
</protein>
<dbReference type="Gene3D" id="3.30.40.10">
    <property type="entry name" value="Zinc/RING finger domain, C3HC4 (zinc finger)"/>
    <property type="match status" value="1"/>
</dbReference>
<keyword evidence="5" id="KW-0539">Nucleus</keyword>
<dbReference type="PANTHER" id="PTHR10694">
    <property type="entry name" value="LYSINE-SPECIFIC DEMETHYLASE"/>
    <property type="match status" value="1"/>
</dbReference>
<dbReference type="GO" id="GO:0000785">
    <property type="term" value="C:chromatin"/>
    <property type="evidence" value="ECO:0007669"/>
    <property type="project" value="TreeGrafter"/>
</dbReference>
<dbReference type="Proteomes" id="UP000190274">
    <property type="component" value="Chromosome F"/>
</dbReference>
<dbReference type="GO" id="GO:0008270">
    <property type="term" value="F:zinc ion binding"/>
    <property type="evidence" value="ECO:0007669"/>
    <property type="project" value="UniProtKB-KW"/>
</dbReference>
<dbReference type="SUPFAM" id="SSF46774">
    <property type="entry name" value="ARID-like"/>
    <property type="match status" value="1"/>
</dbReference>
<dbReference type="InterPro" id="IPR019787">
    <property type="entry name" value="Znf_PHD-finger"/>
</dbReference>
<dbReference type="SMART" id="SM00249">
    <property type="entry name" value="PHD"/>
    <property type="match status" value="1"/>
</dbReference>
<evidence type="ECO:0000256" key="7">
    <source>
        <dbReference type="SAM" id="MobiDB-lite"/>
    </source>
</evidence>
<dbReference type="Pfam" id="PF08429">
    <property type="entry name" value="PLU-1"/>
    <property type="match status" value="1"/>
</dbReference>
<dbReference type="Gene3D" id="2.60.120.650">
    <property type="entry name" value="Cupin"/>
    <property type="match status" value="1"/>
</dbReference>
<dbReference type="SMART" id="SM00501">
    <property type="entry name" value="BRIGHT"/>
    <property type="match status" value="1"/>
</dbReference>
<evidence type="ECO:0000256" key="1">
    <source>
        <dbReference type="ARBA" id="ARBA00004123"/>
    </source>
</evidence>
<feature type="domain" description="ARID" evidence="9">
    <location>
        <begin position="198"/>
        <end position="296"/>
    </location>
</feature>
<keyword evidence="3 6" id="KW-0863">Zinc-finger</keyword>
<dbReference type="GO" id="GO:0005634">
    <property type="term" value="C:nucleus"/>
    <property type="evidence" value="ECO:0007669"/>
    <property type="project" value="UniProtKB-SubCell"/>
</dbReference>
<dbReference type="InterPro" id="IPR001965">
    <property type="entry name" value="Znf_PHD"/>
</dbReference>
<feature type="domain" description="JmjC" evidence="10">
    <location>
        <begin position="507"/>
        <end position="724"/>
    </location>
</feature>
<dbReference type="OrthoDB" id="1678912at2759"/>
<feature type="domain" description="PHD-type" evidence="8">
    <location>
        <begin position="1265"/>
        <end position="1317"/>
    </location>
</feature>
<dbReference type="SMART" id="SM01014">
    <property type="entry name" value="ARID"/>
    <property type="match status" value="1"/>
</dbReference>
<evidence type="ECO:0000256" key="4">
    <source>
        <dbReference type="ARBA" id="ARBA00022833"/>
    </source>
</evidence>
<dbReference type="InterPro" id="IPR019786">
    <property type="entry name" value="Zinc_finger_PHD-type_CS"/>
</dbReference>
<dbReference type="Pfam" id="PF00628">
    <property type="entry name" value="PHD"/>
    <property type="match status" value="1"/>
</dbReference>
<dbReference type="GO" id="GO:0003677">
    <property type="term" value="F:DNA binding"/>
    <property type="evidence" value="ECO:0007669"/>
    <property type="project" value="InterPro"/>
</dbReference>
<dbReference type="PROSITE" id="PS51184">
    <property type="entry name" value="JMJC"/>
    <property type="match status" value="1"/>
</dbReference>
<comment type="subcellular location">
    <subcellularLocation>
        <location evidence="1">Nucleus</location>
    </subcellularLocation>
</comment>
<dbReference type="InterPro" id="IPR013083">
    <property type="entry name" value="Znf_RING/FYVE/PHD"/>
</dbReference>
<dbReference type="InterPro" id="IPR003347">
    <property type="entry name" value="JmjC_dom"/>
</dbReference>
<evidence type="ECO:0000256" key="2">
    <source>
        <dbReference type="ARBA" id="ARBA00022723"/>
    </source>
</evidence>
<dbReference type="PROSITE" id="PS51011">
    <property type="entry name" value="ARID"/>
    <property type="match status" value="1"/>
</dbReference>
<dbReference type="EMBL" id="LT598458">
    <property type="protein sequence ID" value="SCU91836.1"/>
    <property type="molecule type" value="Genomic_DNA"/>
</dbReference>
<dbReference type="GO" id="GO:0010468">
    <property type="term" value="P:regulation of gene expression"/>
    <property type="evidence" value="ECO:0007669"/>
    <property type="project" value="TreeGrafter"/>
</dbReference>
<feature type="region of interest" description="Disordered" evidence="7">
    <location>
        <begin position="317"/>
        <end position="339"/>
    </location>
</feature>
<dbReference type="Gene3D" id="1.10.150.60">
    <property type="entry name" value="ARID DNA-binding domain"/>
    <property type="match status" value="1"/>
</dbReference>
<dbReference type="PROSITE" id="PS50016">
    <property type="entry name" value="ZF_PHD_2"/>
    <property type="match status" value="1"/>
</dbReference>
<name>A0A1G4JMH3_9SACH</name>
<evidence type="ECO:0000313" key="11">
    <source>
        <dbReference type="EMBL" id="SCU91836.1"/>
    </source>
</evidence>